<evidence type="ECO:0000313" key="1">
    <source>
        <dbReference type="Proteomes" id="UP000887576"/>
    </source>
</evidence>
<accession>A0AC34QTS3</accession>
<evidence type="ECO:0000313" key="2">
    <source>
        <dbReference type="WBParaSite" id="JU765_v2.g1917.t1"/>
    </source>
</evidence>
<organism evidence="1 2">
    <name type="scientific">Panagrolaimus sp. JU765</name>
    <dbReference type="NCBI Taxonomy" id="591449"/>
    <lineage>
        <taxon>Eukaryota</taxon>
        <taxon>Metazoa</taxon>
        <taxon>Ecdysozoa</taxon>
        <taxon>Nematoda</taxon>
        <taxon>Chromadorea</taxon>
        <taxon>Rhabditida</taxon>
        <taxon>Tylenchina</taxon>
        <taxon>Panagrolaimomorpha</taxon>
        <taxon>Panagrolaimoidea</taxon>
        <taxon>Panagrolaimidae</taxon>
        <taxon>Panagrolaimus</taxon>
    </lineage>
</organism>
<proteinExistence type="predicted"/>
<protein>
    <submittedName>
        <fullName evidence="2">BTB domain-containing protein</fullName>
    </submittedName>
</protein>
<name>A0AC34QTS3_9BILA</name>
<dbReference type="WBParaSite" id="JU765_v2.g1917.t1">
    <property type="protein sequence ID" value="JU765_v2.g1917.t1"/>
    <property type="gene ID" value="JU765_v2.g1917"/>
</dbReference>
<reference evidence="2" key="1">
    <citation type="submission" date="2022-11" db="UniProtKB">
        <authorList>
            <consortium name="WormBaseParasite"/>
        </authorList>
    </citation>
    <scope>IDENTIFICATION</scope>
</reference>
<sequence length="297" mass="33560">MADFSDAFTSGLRTDIVFLVAGEMIPAHVFALYFRSPVFATMFDGPMAPKSENGEKPIIKIDDPRITAENFKLFLGFLYNNKAEITGDNAFELLNMAKMYDVTELFKLCEDFLTKSLTSENVVTIANSASIFHDSEILKNVAEFIATKSDVLKNEKHYEMNNEVLSAVLKQDKISALMDPYCRTNHPSYTTGYSCSYCGRATPKEVDVFNLMLEWGQNQCKVKNLEENPENLREILKSCLPFIRFPIMTVDELSTVVYPTKLLKKSVMATIFVDASNLAKGKTTNESTFSKIKRSFR</sequence>
<dbReference type="Proteomes" id="UP000887576">
    <property type="component" value="Unplaced"/>
</dbReference>